<organism evidence="5 6">
    <name type="scientific">Aquirufa aurantiipilula</name>
    <dbReference type="NCBI Taxonomy" id="2696561"/>
    <lineage>
        <taxon>Bacteria</taxon>
        <taxon>Pseudomonadati</taxon>
        <taxon>Bacteroidota</taxon>
        <taxon>Cytophagia</taxon>
        <taxon>Cytophagales</taxon>
        <taxon>Flectobacillaceae</taxon>
        <taxon>Aquirufa</taxon>
    </lineage>
</organism>
<dbReference type="NCBIfam" id="NF033644">
    <property type="entry name" value="antiterm_UpxY"/>
    <property type="match status" value="1"/>
</dbReference>
<proteinExistence type="predicted"/>
<keyword evidence="2" id="KW-0805">Transcription regulation</keyword>
<feature type="domain" description="NusG-like N-terminal" evidence="4">
    <location>
        <begin position="1"/>
        <end position="98"/>
    </location>
</feature>
<evidence type="ECO:0000313" key="6">
    <source>
        <dbReference type="Proteomes" id="UP001321344"/>
    </source>
</evidence>
<evidence type="ECO:0000256" key="2">
    <source>
        <dbReference type="ARBA" id="ARBA00023015"/>
    </source>
</evidence>
<dbReference type="PANTHER" id="PTHR30265:SF4">
    <property type="entry name" value="KOW MOTIF FAMILY PROTEIN, EXPRESSED"/>
    <property type="match status" value="1"/>
</dbReference>
<dbReference type="PANTHER" id="PTHR30265">
    <property type="entry name" value="RHO-INTERACTING TRANSCRIPTION TERMINATION FACTOR NUSG"/>
    <property type="match status" value="1"/>
</dbReference>
<sequence length="159" mass="18277">MAWYALYTKSRVEKKVALRLEEQGITCYCPLTKKRKQWSDRKKWVEEPLFKSYVFVNIDLAQQSSQVRQVNGVVNFVYWLHKPAVIQDAEIKSIQHFLSEHAEVEAFGNVVNIGDFVTLDSGALAGQKAEVLGFKNKHEVRLKIESLGFELVAYINQSQ</sequence>
<gene>
    <name evidence="5" type="ORF">PQG43_05320</name>
</gene>
<dbReference type="Pfam" id="PF02357">
    <property type="entry name" value="NusG"/>
    <property type="match status" value="1"/>
</dbReference>
<dbReference type="SMART" id="SM00738">
    <property type="entry name" value="NGN"/>
    <property type="match status" value="1"/>
</dbReference>
<name>A0ABT6BIW6_9BACT</name>
<dbReference type="InterPro" id="IPR036735">
    <property type="entry name" value="NGN_dom_sf"/>
</dbReference>
<dbReference type="CDD" id="cd09895">
    <property type="entry name" value="NGN_SP_UpxY"/>
    <property type="match status" value="1"/>
</dbReference>
<evidence type="ECO:0000256" key="1">
    <source>
        <dbReference type="ARBA" id="ARBA00022814"/>
    </source>
</evidence>
<dbReference type="SUPFAM" id="SSF82679">
    <property type="entry name" value="N-utilization substance G protein NusG, N-terminal domain"/>
    <property type="match status" value="1"/>
</dbReference>
<dbReference type="EMBL" id="JARJOW010000003">
    <property type="protein sequence ID" value="MDF5690274.1"/>
    <property type="molecule type" value="Genomic_DNA"/>
</dbReference>
<dbReference type="RefSeq" id="WP_276343942.1">
    <property type="nucleotide sequence ID" value="NZ_JARJOW010000003.1"/>
</dbReference>
<dbReference type="InterPro" id="IPR043425">
    <property type="entry name" value="NusG-like"/>
</dbReference>
<dbReference type="Gene3D" id="3.30.70.940">
    <property type="entry name" value="NusG, N-terminal domain"/>
    <property type="match status" value="1"/>
</dbReference>
<evidence type="ECO:0000313" key="5">
    <source>
        <dbReference type="EMBL" id="MDF5690274.1"/>
    </source>
</evidence>
<dbReference type="Proteomes" id="UP001321344">
    <property type="component" value="Unassembled WGS sequence"/>
</dbReference>
<keyword evidence="6" id="KW-1185">Reference proteome</keyword>
<comment type="caution">
    <text evidence="5">The sequence shown here is derived from an EMBL/GenBank/DDBJ whole genome shotgun (WGS) entry which is preliminary data.</text>
</comment>
<accession>A0ABT6BIW6</accession>
<keyword evidence="3" id="KW-0804">Transcription</keyword>
<protein>
    <submittedName>
        <fullName evidence="5">UpxY family transcription antiterminator</fullName>
    </submittedName>
</protein>
<evidence type="ECO:0000256" key="3">
    <source>
        <dbReference type="ARBA" id="ARBA00023163"/>
    </source>
</evidence>
<evidence type="ECO:0000259" key="4">
    <source>
        <dbReference type="SMART" id="SM00738"/>
    </source>
</evidence>
<reference evidence="5 6" key="1">
    <citation type="submission" date="2023-03" db="EMBL/GenBank/DDBJ databases">
        <title>Genome sequencing of Aquirufa.</title>
        <authorList>
            <person name="Pitt A."/>
            <person name="Hahn M.W."/>
        </authorList>
    </citation>
    <scope>NUCLEOTIDE SEQUENCE [LARGE SCALE GENOMIC DNA]</scope>
    <source>
        <strain evidence="5 6">WAEICH-18A</strain>
    </source>
</reference>
<dbReference type="InterPro" id="IPR006645">
    <property type="entry name" value="NGN-like_dom"/>
</dbReference>
<keyword evidence="1" id="KW-0889">Transcription antitermination</keyword>